<dbReference type="InterPro" id="IPR032272">
    <property type="entry name" value="DUF4834"/>
</dbReference>
<dbReference type="Proteomes" id="UP000248553">
    <property type="component" value="Unassembled WGS sequence"/>
</dbReference>
<keyword evidence="3" id="KW-1185">Reference proteome</keyword>
<dbReference type="RefSeq" id="WP_111479802.1">
    <property type="nucleotide sequence ID" value="NZ_QHKM01000007.1"/>
</dbReference>
<accession>A0A328BCB7</accession>
<dbReference type="EMBL" id="QHKM01000007">
    <property type="protein sequence ID" value="RAK64081.1"/>
    <property type="molecule type" value="Genomic_DNA"/>
</dbReference>
<evidence type="ECO:0000256" key="1">
    <source>
        <dbReference type="SAM" id="MobiDB-lite"/>
    </source>
</evidence>
<evidence type="ECO:0000313" key="3">
    <source>
        <dbReference type="Proteomes" id="UP000248553"/>
    </source>
</evidence>
<organism evidence="2 3">
    <name type="scientific">Hymenobacter edaphi</name>
    <dbReference type="NCBI Taxonomy" id="2211146"/>
    <lineage>
        <taxon>Bacteria</taxon>
        <taxon>Pseudomonadati</taxon>
        <taxon>Bacteroidota</taxon>
        <taxon>Cytophagia</taxon>
        <taxon>Cytophagales</taxon>
        <taxon>Hymenobacteraceae</taxon>
        <taxon>Hymenobacter</taxon>
    </lineage>
</organism>
<reference evidence="3" key="1">
    <citation type="submission" date="2018-05" db="EMBL/GenBank/DDBJ databases">
        <authorList>
            <person name="Nie L."/>
        </authorList>
    </citation>
    <scope>NUCLEOTIDE SEQUENCE [LARGE SCALE GENOMIC DNA]</scope>
    <source>
        <strain evidence="3">NL</strain>
    </source>
</reference>
<comment type="caution">
    <text evidence="2">The sequence shown here is derived from an EMBL/GenBank/DDBJ whole genome shotgun (WGS) entry which is preliminary data.</text>
</comment>
<sequence length="102" mass="11652">MSFISFLLVSFLIFWVLRLVLPYVLRYVLTAFVRKQMRTGGIPFGAEAADFGQQAPPRYERPGPRPTAPSGEVRVDYVPPKAPRQAKKEFRGGDYVEFEEVK</sequence>
<evidence type="ECO:0000313" key="2">
    <source>
        <dbReference type="EMBL" id="RAK64081.1"/>
    </source>
</evidence>
<gene>
    <name evidence="2" type="ORF">DLM85_19260</name>
</gene>
<dbReference type="Pfam" id="PF16118">
    <property type="entry name" value="DUF4834"/>
    <property type="match status" value="1"/>
</dbReference>
<name>A0A328BCB7_9BACT</name>
<dbReference type="AlphaFoldDB" id="A0A328BCB7"/>
<protein>
    <recommendedName>
        <fullName evidence="4">DUF4834 domain-containing protein</fullName>
    </recommendedName>
</protein>
<dbReference type="OrthoDB" id="840298at2"/>
<evidence type="ECO:0008006" key="4">
    <source>
        <dbReference type="Google" id="ProtNLM"/>
    </source>
</evidence>
<proteinExistence type="predicted"/>
<feature type="region of interest" description="Disordered" evidence="1">
    <location>
        <begin position="53"/>
        <end position="76"/>
    </location>
</feature>